<evidence type="ECO:0000256" key="1">
    <source>
        <dbReference type="ARBA" id="ARBA00004496"/>
    </source>
</evidence>
<dbReference type="GO" id="GO:0005525">
    <property type="term" value="F:GTP binding"/>
    <property type="evidence" value="ECO:0007669"/>
    <property type="project" value="UniProtKB-KW"/>
</dbReference>
<dbReference type="GO" id="GO:0003746">
    <property type="term" value="F:translation elongation factor activity"/>
    <property type="evidence" value="ECO:0007669"/>
    <property type="project" value="UniProtKB-KW"/>
</dbReference>
<comment type="caution">
    <text evidence="9">The sequence shown here is derived from an EMBL/GenBank/DDBJ whole genome shotgun (WGS) entry which is preliminary data.</text>
</comment>
<keyword evidence="5" id="KW-0648">Protein biosynthesis</keyword>
<dbReference type="InterPro" id="IPR054696">
    <property type="entry name" value="GTP-eEF1A_C"/>
</dbReference>
<keyword evidence="4" id="KW-0251">Elongation factor</keyword>
<protein>
    <recommendedName>
        <fullName evidence="8">GTP-eEF1A C-terminal domain-containing protein</fullName>
    </recommendedName>
</protein>
<gene>
    <name evidence="9" type="ORF">pipiens_019140</name>
</gene>
<evidence type="ECO:0000256" key="3">
    <source>
        <dbReference type="ARBA" id="ARBA00022741"/>
    </source>
</evidence>
<dbReference type="PANTHER" id="PTHR44830:SF1">
    <property type="entry name" value="TR-TYPE G DOMAIN-CONTAINING PROTEIN"/>
    <property type="match status" value="1"/>
</dbReference>
<proteinExistence type="inferred from homology"/>
<dbReference type="EMBL" id="JBEHCU010000995">
    <property type="protein sequence ID" value="KAL1403937.1"/>
    <property type="molecule type" value="Genomic_DNA"/>
</dbReference>
<accession>A0ABD1DWB9</accession>
<feature type="region of interest" description="Disordered" evidence="7">
    <location>
        <begin position="15"/>
        <end position="36"/>
    </location>
</feature>
<sequence>MQACNSFFYTIGTKGRTATTRPPSLSWPSPDGTETTGTVHQDILVQGMGHRAQEGKADGKYLLETMDGVLTPNRPTDKPLHLPLKDVNKNGGTGTKTCANKPGIAIDPVNLIADVKSVIVLNHSGQIFNGYTPVLECHTAHIDCEFSEIKEKVYRRSGKSTEDHPKSIKSGDDTIVFLVPPKPLCAVAEKATK</sequence>
<evidence type="ECO:0000256" key="5">
    <source>
        <dbReference type="ARBA" id="ARBA00022917"/>
    </source>
</evidence>
<evidence type="ECO:0000313" key="9">
    <source>
        <dbReference type="EMBL" id="KAL1403937.1"/>
    </source>
</evidence>
<keyword evidence="6" id="KW-0342">GTP-binding</keyword>
<dbReference type="PANTHER" id="PTHR44830">
    <property type="entry name" value="ELONGATION FACTOR 1 ALPHA"/>
    <property type="match status" value="1"/>
</dbReference>
<dbReference type="Pfam" id="PF22594">
    <property type="entry name" value="GTP-eEF1A_C"/>
    <property type="match status" value="1"/>
</dbReference>
<comment type="subcellular location">
    <subcellularLocation>
        <location evidence="1">Cytoplasm</location>
    </subcellularLocation>
</comment>
<dbReference type="Proteomes" id="UP001562425">
    <property type="component" value="Unassembled WGS sequence"/>
</dbReference>
<keyword evidence="3" id="KW-0547">Nucleotide-binding</keyword>
<evidence type="ECO:0000259" key="8">
    <source>
        <dbReference type="Pfam" id="PF22594"/>
    </source>
</evidence>
<evidence type="ECO:0000313" key="10">
    <source>
        <dbReference type="Proteomes" id="UP001562425"/>
    </source>
</evidence>
<dbReference type="SUPFAM" id="SSF50465">
    <property type="entry name" value="EF-Tu/eEF-1alpha/eIF2-gamma C-terminal domain"/>
    <property type="match status" value="1"/>
</dbReference>
<feature type="compositionally biased region" description="Polar residues" evidence="7">
    <location>
        <begin position="16"/>
        <end position="36"/>
    </location>
</feature>
<reference evidence="9 10" key="1">
    <citation type="submission" date="2024-05" db="EMBL/GenBank/DDBJ databases">
        <title>Culex pipiens pipiens assembly and annotation.</title>
        <authorList>
            <person name="Alout H."/>
            <person name="Durand T."/>
        </authorList>
    </citation>
    <scope>NUCLEOTIDE SEQUENCE [LARGE SCALE GENOMIC DNA]</scope>
    <source>
        <strain evidence="9">HA-2024</strain>
        <tissue evidence="9">Whole body</tissue>
    </source>
</reference>
<dbReference type="FunFam" id="2.40.30.10:FF:000005">
    <property type="entry name" value="Elongation factor 1-alpha"/>
    <property type="match status" value="1"/>
</dbReference>
<dbReference type="GO" id="GO:0005737">
    <property type="term" value="C:cytoplasm"/>
    <property type="evidence" value="ECO:0007669"/>
    <property type="project" value="UniProtKB-SubCell"/>
</dbReference>
<dbReference type="AlphaFoldDB" id="A0ABD1DWB9"/>
<evidence type="ECO:0000256" key="2">
    <source>
        <dbReference type="ARBA" id="ARBA00007249"/>
    </source>
</evidence>
<evidence type="ECO:0000256" key="6">
    <source>
        <dbReference type="ARBA" id="ARBA00023134"/>
    </source>
</evidence>
<dbReference type="InterPro" id="IPR009001">
    <property type="entry name" value="Transl_elong_EF1A/Init_IF2_C"/>
</dbReference>
<evidence type="ECO:0000256" key="4">
    <source>
        <dbReference type="ARBA" id="ARBA00022768"/>
    </source>
</evidence>
<feature type="domain" description="GTP-eEF1A C-terminal" evidence="8">
    <location>
        <begin position="117"/>
        <end position="186"/>
    </location>
</feature>
<name>A0ABD1DWB9_CULPP</name>
<evidence type="ECO:0000256" key="7">
    <source>
        <dbReference type="SAM" id="MobiDB-lite"/>
    </source>
</evidence>
<keyword evidence="10" id="KW-1185">Reference proteome</keyword>
<comment type="similarity">
    <text evidence="2">Belongs to the TRAFAC class translation factor GTPase superfamily. Classic translation factor GTPase family. EF-Tu/EF-1A subfamily.</text>
</comment>
<organism evidence="9 10">
    <name type="scientific">Culex pipiens pipiens</name>
    <name type="common">Northern house mosquito</name>
    <dbReference type="NCBI Taxonomy" id="38569"/>
    <lineage>
        <taxon>Eukaryota</taxon>
        <taxon>Metazoa</taxon>
        <taxon>Ecdysozoa</taxon>
        <taxon>Arthropoda</taxon>
        <taxon>Hexapoda</taxon>
        <taxon>Insecta</taxon>
        <taxon>Pterygota</taxon>
        <taxon>Neoptera</taxon>
        <taxon>Endopterygota</taxon>
        <taxon>Diptera</taxon>
        <taxon>Nematocera</taxon>
        <taxon>Culicoidea</taxon>
        <taxon>Culicidae</taxon>
        <taxon>Culicinae</taxon>
        <taxon>Culicini</taxon>
        <taxon>Culex</taxon>
        <taxon>Culex</taxon>
    </lineage>
</organism>
<dbReference type="Gene3D" id="2.40.30.10">
    <property type="entry name" value="Translation factors"/>
    <property type="match status" value="1"/>
</dbReference>